<dbReference type="KEGG" id="cre:CHLRE_03g202673v5"/>
<reference evidence="1 2" key="1">
    <citation type="journal article" date="2007" name="Science">
        <title>The Chlamydomonas genome reveals the evolution of key animal and plant functions.</title>
        <authorList>
            <person name="Merchant S.S."/>
            <person name="Prochnik S.E."/>
            <person name="Vallon O."/>
            <person name="Harris E.H."/>
            <person name="Karpowicz S.J."/>
            <person name="Witman G.B."/>
            <person name="Terry A."/>
            <person name="Salamov A."/>
            <person name="Fritz-Laylin L.K."/>
            <person name="Marechal-Drouard L."/>
            <person name="Marshall W.F."/>
            <person name="Qu L.H."/>
            <person name="Nelson D.R."/>
            <person name="Sanderfoot A.A."/>
            <person name="Spalding M.H."/>
            <person name="Kapitonov V.V."/>
            <person name="Ren Q."/>
            <person name="Ferris P."/>
            <person name="Lindquist E."/>
            <person name="Shapiro H."/>
            <person name="Lucas S.M."/>
            <person name="Grimwood J."/>
            <person name="Schmutz J."/>
            <person name="Cardol P."/>
            <person name="Cerutti H."/>
            <person name="Chanfreau G."/>
            <person name="Chen C.L."/>
            <person name="Cognat V."/>
            <person name="Croft M.T."/>
            <person name="Dent R."/>
            <person name="Dutcher S."/>
            <person name="Fernandez E."/>
            <person name="Fukuzawa H."/>
            <person name="Gonzalez-Ballester D."/>
            <person name="Gonzalez-Halphen D."/>
            <person name="Hallmann A."/>
            <person name="Hanikenne M."/>
            <person name="Hippler M."/>
            <person name="Inwood W."/>
            <person name="Jabbari K."/>
            <person name="Kalanon M."/>
            <person name="Kuras R."/>
            <person name="Lefebvre P.A."/>
            <person name="Lemaire S.D."/>
            <person name="Lobanov A.V."/>
            <person name="Lohr M."/>
            <person name="Manuell A."/>
            <person name="Meier I."/>
            <person name="Mets L."/>
            <person name="Mittag M."/>
            <person name="Mittelmeier T."/>
            <person name="Moroney J.V."/>
            <person name="Moseley J."/>
            <person name="Napoli C."/>
            <person name="Nedelcu A.M."/>
            <person name="Niyogi K."/>
            <person name="Novoselov S.V."/>
            <person name="Paulsen I.T."/>
            <person name="Pazour G."/>
            <person name="Purton S."/>
            <person name="Ral J.P."/>
            <person name="Riano-Pachon D.M."/>
            <person name="Riekhof W."/>
            <person name="Rymarquis L."/>
            <person name="Schroda M."/>
            <person name="Stern D."/>
            <person name="Umen J."/>
            <person name="Willows R."/>
            <person name="Wilson N."/>
            <person name="Zimmer S.L."/>
            <person name="Allmer J."/>
            <person name="Balk J."/>
            <person name="Bisova K."/>
            <person name="Chen C.J."/>
            <person name="Elias M."/>
            <person name="Gendler K."/>
            <person name="Hauser C."/>
            <person name="Lamb M.R."/>
            <person name="Ledford H."/>
            <person name="Long J.C."/>
            <person name="Minagawa J."/>
            <person name="Page M.D."/>
            <person name="Pan J."/>
            <person name="Pootakham W."/>
            <person name="Roje S."/>
            <person name="Rose A."/>
            <person name="Stahlberg E."/>
            <person name="Terauchi A.M."/>
            <person name="Yang P."/>
            <person name="Ball S."/>
            <person name="Bowler C."/>
            <person name="Dieckmann C.L."/>
            <person name="Gladyshev V.N."/>
            <person name="Green P."/>
            <person name="Jorgensen R."/>
            <person name="Mayfield S."/>
            <person name="Mueller-Roeber B."/>
            <person name="Rajamani S."/>
            <person name="Sayre R.T."/>
            <person name="Brokstein P."/>
            <person name="Dubchak I."/>
            <person name="Goodstein D."/>
            <person name="Hornick L."/>
            <person name="Huang Y.W."/>
            <person name="Jhaveri J."/>
            <person name="Luo Y."/>
            <person name="Martinez D."/>
            <person name="Ngau W.C."/>
            <person name="Otillar B."/>
            <person name="Poliakov A."/>
            <person name="Porter A."/>
            <person name="Szajkowski L."/>
            <person name="Werner G."/>
            <person name="Zhou K."/>
            <person name="Grigoriev I.V."/>
            <person name="Rokhsar D.S."/>
            <person name="Grossman A.R."/>
        </authorList>
    </citation>
    <scope>NUCLEOTIDE SEQUENCE [LARGE SCALE GENOMIC DNA]</scope>
    <source>
        <strain evidence="2">CC-503</strain>
    </source>
</reference>
<protein>
    <submittedName>
        <fullName evidence="1">Uncharacterized protein</fullName>
    </submittedName>
</protein>
<proteinExistence type="predicted"/>
<dbReference type="AlphaFoldDB" id="A0A2K3DZM7"/>
<dbReference type="Gramene" id="PNW85990">
    <property type="protein sequence ID" value="PNW85990"/>
    <property type="gene ID" value="CHLRE_03g202673v5"/>
</dbReference>
<dbReference type="EMBL" id="CM008964">
    <property type="protein sequence ID" value="PNW85990.1"/>
    <property type="molecule type" value="Genomic_DNA"/>
</dbReference>
<organism evidence="1 2">
    <name type="scientific">Chlamydomonas reinhardtii</name>
    <name type="common">Chlamydomonas smithii</name>
    <dbReference type="NCBI Taxonomy" id="3055"/>
    <lineage>
        <taxon>Eukaryota</taxon>
        <taxon>Viridiplantae</taxon>
        <taxon>Chlorophyta</taxon>
        <taxon>core chlorophytes</taxon>
        <taxon>Chlorophyceae</taxon>
        <taxon>CS clade</taxon>
        <taxon>Chlamydomonadales</taxon>
        <taxon>Chlamydomonadaceae</taxon>
        <taxon>Chlamydomonas</taxon>
    </lineage>
</organism>
<name>A0A2K3DZM7_CHLRE</name>
<dbReference type="Proteomes" id="UP000006906">
    <property type="component" value="Chromosome 3"/>
</dbReference>
<dbReference type="InParanoid" id="A0A2K3DZM7"/>
<evidence type="ECO:0000313" key="2">
    <source>
        <dbReference type="Proteomes" id="UP000006906"/>
    </source>
</evidence>
<sequence length="378" mass="39084">MSDGGARALSLTDVLGAIGALRTEVAVLRTELRTEFGALRTDIATLQTNWGVLLEFASSDVISSQFGASLGASCTLRSAEDVACVVSPQGRPIVPSTTQLVAALGSKDLGFWHLATCGVRKVQDLASGKEPTTAVVDAANELRVMHAYEQLAAAATAATSALEASAAAGGGGGPGGAAAVAAAAAAARVPEGACNAVIRQLHRSGVGSIVFAGDMERYLQAASPERRAELLAGDMFVPCLSAVATGTALPELQVDRCGRVSLEEQVSGAVAGLHIGELKMSGGGVRDARKEVVRSALALAWAYHALRRGVDGAAALPVVLDLHAHIITSKDGRSHSRPASRQLPAYHRVERLPGHGCPLTVYLHYYTLTASGVKRWEL</sequence>
<dbReference type="RefSeq" id="XP_042926642.1">
    <property type="nucleotide sequence ID" value="XM_043061401.1"/>
</dbReference>
<accession>A0A2K3DZM7</accession>
<gene>
    <name evidence="1" type="ORF">CHLRE_03g202673v5</name>
</gene>
<evidence type="ECO:0000313" key="1">
    <source>
        <dbReference type="EMBL" id="PNW85990.1"/>
    </source>
</evidence>
<dbReference type="GeneID" id="5724986"/>
<dbReference type="ExpressionAtlas" id="A0A2K3DZM7">
    <property type="expression patterns" value="baseline"/>
</dbReference>
<dbReference type="OrthoDB" id="555453at2759"/>
<keyword evidence="2" id="KW-1185">Reference proteome</keyword>